<gene>
    <name evidence="4" type="ORF">FPLFYP42_00259</name>
</gene>
<dbReference type="AlphaFoldDB" id="A0A6N2YPW2"/>
<sequence length="1026" mass="113495">MSYHYSPQYTALYLRRESFARYSSCNWGFRPDGSQDFSLALWFWPDNPNARLLDGMDALSLDLMDDRLVFWLKGYTDLICYADRYPILRHEWNHVAITYNNQGQIFFYINGMQTQVYSVFQKTPAKLWGDILFCPGMEGYLRGVQFFDKQLSEVEVDQVKRGIVGAPTPIRWFDFETSAPQERITGTPLALEEGAQPYALADGLFCDNSEGFFPLDGDTVNPAAHQDAPYTVQAWISIYDEEQSFAILFMNGRHTLDCGMVLYLEKDVAGYHLCAGRGAHTRQENILRAPHIIPTRSWHNVAVTYDGEKMCIYVDGRKEGETAELVPFTEHLEHGQLRIGTDDLPGLSGNEGSFHGAFGNIIVFQRALSPAELEQYAAEAPIYGVEGLIANYTFTRYACCNLVNGYEVSTAGVDTSKICRNPITEDFVQIFAPRETAPNALPQLGGRTAEKLHQARATALPSAGYALQAAWPGGTIDGRSDALRSDLEAYLARLRTGAEKSPFYYSEQTENGEYHFYYVADQIYLAGCLKLDSRGEFAAWLVRLLSTLILDVFSIYCAVPKAVAIRIPQALQEGLLNERAVWLYQSVKDTGLKDLVSTVSKFLLSGGLLIHILEQIQREGLWLVGANLATMVASFLIKAGTAWGWITVVVRVAFLIVDLVSLWNDRPKLLGAELLQLRFQTGGIFAAASSGPGTSLTPHWQGGQESSTSSPVVCCLRQARGAPVQVTAQFAVYTNGSYQITASASPKCPLGNIQEKSVCLQAGKDGTCTVSLTFTDGLLDHAGIGDFTSTLRWTIKGGGVTTTQEIILRLFLIYDFPQPPWGDKSGFGTPWVDVLAFACGQAKDVTGDSDAEWRRGLVRAVIQGLWRHCTGYMDEAVYVSGANLHLTRWLVDIRRGTPALHAHDCAALLVVLCNLLGCNLSSVLLCGPDGEKLQSRELITIGGGMPTKHLLDLHETVMELRGILPYYSDPCYQMPGEDGQMQNPVMRPFHTSGDVMGFCEMFLQSPDRCVVPSDQRAIGNGRRTIL</sequence>
<dbReference type="SMART" id="SM00560">
    <property type="entry name" value="LamGL"/>
    <property type="match status" value="1"/>
</dbReference>
<reference evidence="4" key="1">
    <citation type="submission" date="2019-11" db="EMBL/GenBank/DDBJ databases">
        <authorList>
            <person name="Feng L."/>
        </authorList>
    </citation>
    <scope>NUCLEOTIDE SEQUENCE</scope>
    <source>
        <strain evidence="4">FplautiiLFYP42</strain>
    </source>
</reference>
<dbReference type="RefSeq" id="WP_421823132.1">
    <property type="nucleotide sequence ID" value="NZ_CACRUB010000014.1"/>
</dbReference>
<feature type="domain" description="LamG-like jellyroll fold" evidence="3">
    <location>
        <begin position="228"/>
        <end position="371"/>
    </location>
</feature>
<proteinExistence type="predicted"/>
<dbReference type="EMBL" id="CACRUB010000014">
    <property type="protein sequence ID" value="VYT68931.1"/>
    <property type="molecule type" value="Genomic_DNA"/>
</dbReference>
<dbReference type="Gene3D" id="2.60.120.200">
    <property type="match status" value="2"/>
</dbReference>
<evidence type="ECO:0000313" key="4">
    <source>
        <dbReference type="EMBL" id="VYT68931.1"/>
    </source>
</evidence>
<keyword evidence="1" id="KW-0732">Signal</keyword>
<protein>
    <recommendedName>
        <fullName evidence="3">LamG-like jellyroll fold domain-containing protein</fullName>
    </recommendedName>
</protein>
<organism evidence="4">
    <name type="scientific">Flavonifractor plautii</name>
    <name type="common">Fusobacterium plautii</name>
    <dbReference type="NCBI Taxonomy" id="292800"/>
    <lineage>
        <taxon>Bacteria</taxon>
        <taxon>Bacillati</taxon>
        <taxon>Bacillota</taxon>
        <taxon>Clostridia</taxon>
        <taxon>Eubacteriales</taxon>
        <taxon>Oscillospiraceae</taxon>
        <taxon>Flavonifractor</taxon>
    </lineage>
</organism>
<evidence type="ECO:0000259" key="3">
    <source>
        <dbReference type="SMART" id="SM00560"/>
    </source>
</evidence>
<keyword evidence="2" id="KW-1015">Disulfide bond</keyword>
<name>A0A6N2YPW2_FLAPL</name>
<evidence type="ECO:0000256" key="1">
    <source>
        <dbReference type="ARBA" id="ARBA00022729"/>
    </source>
</evidence>
<dbReference type="InterPro" id="IPR006558">
    <property type="entry name" value="LamG-like"/>
</dbReference>
<dbReference type="SUPFAM" id="SSF49899">
    <property type="entry name" value="Concanavalin A-like lectins/glucanases"/>
    <property type="match status" value="2"/>
</dbReference>
<accession>A0A6N2YPW2</accession>
<dbReference type="Pfam" id="PF13385">
    <property type="entry name" value="Laminin_G_3"/>
    <property type="match status" value="2"/>
</dbReference>
<evidence type="ECO:0000256" key="2">
    <source>
        <dbReference type="ARBA" id="ARBA00023157"/>
    </source>
</evidence>
<dbReference type="InterPro" id="IPR013320">
    <property type="entry name" value="ConA-like_dom_sf"/>
</dbReference>